<dbReference type="GO" id="GO:0006313">
    <property type="term" value="P:DNA transposition"/>
    <property type="evidence" value="ECO:0007669"/>
    <property type="project" value="InterPro"/>
</dbReference>
<dbReference type="PANTHER" id="PTHR33055">
    <property type="entry name" value="TRANSPOSASE FOR INSERTION SEQUENCE ELEMENT IS1111A"/>
    <property type="match status" value="1"/>
</dbReference>
<reference evidence="3" key="1">
    <citation type="journal article" date="2021" name="Nat. Microbiol.">
        <title>Cocultivation of an ultrasmall environmental parasitic bacterium with lytic ability against bacteria associated with wastewater foams.</title>
        <authorList>
            <person name="Batinovic S."/>
            <person name="Rose J.J.A."/>
            <person name="Ratcliffe J."/>
            <person name="Seviour R.J."/>
            <person name="Petrovski S."/>
        </authorList>
    </citation>
    <scope>NUCLEOTIDE SEQUENCE</scope>
    <source>
        <strain evidence="3">CON44</strain>
    </source>
</reference>
<evidence type="ECO:0000313" key="3">
    <source>
        <dbReference type="EMBL" id="QHN40916.1"/>
    </source>
</evidence>
<dbReference type="RefSeq" id="WP_005192199.1">
    <property type="nucleotide sequence ID" value="NZ_CP045804.1"/>
</dbReference>
<evidence type="ECO:0000313" key="5">
    <source>
        <dbReference type="EMBL" id="QHN41384.1"/>
    </source>
</evidence>
<name>A0A857KNC8_9ACTN</name>
<dbReference type="Pfam" id="PF01548">
    <property type="entry name" value="DEDD_Tnp_IS110"/>
    <property type="match status" value="1"/>
</dbReference>
<gene>
    <name evidence="3" type="ORF">GII30_18680</name>
    <name evidence="4" type="ORF">GII30_20020</name>
    <name evidence="5" type="ORF">GII30_21455</name>
</gene>
<dbReference type="NCBIfam" id="NF033542">
    <property type="entry name" value="transpos_IS110"/>
    <property type="match status" value="1"/>
</dbReference>
<dbReference type="EMBL" id="CP045810">
    <property type="protein sequence ID" value="QHN40916.1"/>
    <property type="molecule type" value="Genomic_DNA"/>
</dbReference>
<evidence type="ECO:0000259" key="2">
    <source>
        <dbReference type="Pfam" id="PF02371"/>
    </source>
</evidence>
<accession>A0A857KNC8</accession>
<protein>
    <submittedName>
        <fullName evidence="3">IS110 family transposase</fullName>
    </submittedName>
</protein>
<evidence type="ECO:0000259" key="1">
    <source>
        <dbReference type="Pfam" id="PF01548"/>
    </source>
</evidence>
<sequence>MIFVGNDWAADHHDVCVMDEQGSVLASRRLPNDAGGITVLHQMLAGVCQDAGQVIVGIETDHGMWAAALIGAGYQVYAINPLSVRRYRDRHHLAGTKSDKADAKLLADLVRTDRHNHRPVATDSAEVAAITVMARAHQNLVWMRAGQQNVLRAQLCAYYPAAIEAFGEDLAHHDCLSVLLRAPTPERGARMSLSALRATLTRGGRQRHLDERARQIQQSLRAQGHLHTSPASTAAYAATVTATVNLLISLNTQISDLQTQLAQSFRTHPDAEIYLSLPGIGDITGARMLGEFGDDPERYASAKCRKNYAGTSPRTIASGKSHAVLARHIRNNRLTDAALRMAQGALCASPGARAYYDHLKTGQRSHTQALRALANRLIGILHGCLKTRTRYDEHTAWGHRNTLPA</sequence>
<evidence type="ECO:0000313" key="4">
    <source>
        <dbReference type="EMBL" id="QHN41146.1"/>
    </source>
</evidence>
<dbReference type="InterPro" id="IPR002525">
    <property type="entry name" value="Transp_IS110-like_N"/>
</dbReference>
<dbReference type="InterPro" id="IPR003346">
    <property type="entry name" value="Transposase_20"/>
</dbReference>
<dbReference type="EMBL" id="CP045810">
    <property type="protein sequence ID" value="QHN41384.1"/>
    <property type="molecule type" value="Genomic_DNA"/>
</dbReference>
<dbReference type="EMBL" id="CP045810">
    <property type="protein sequence ID" value="QHN41146.1"/>
    <property type="molecule type" value="Genomic_DNA"/>
</dbReference>
<dbReference type="GO" id="GO:0004803">
    <property type="term" value="F:transposase activity"/>
    <property type="evidence" value="ECO:0007669"/>
    <property type="project" value="InterPro"/>
</dbReference>
<dbReference type="GO" id="GO:0003677">
    <property type="term" value="F:DNA binding"/>
    <property type="evidence" value="ECO:0007669"/>
    <property type="project" value="InterPro"/>
</dbReference>
<dbReference type="AlphaFoldDB" id="A0A857KNC8"/>
<organism evidence="3">
    <name type="scientific">Gordonia amarae</name>
    <dbReference type="NCBI Taxonomy" id="36821"/>
    <lineage>
        <taxon>Bacteria</taxon>
        <taxon>Bacillati</taxon>
        <taxon>Actinomycetota</taxon>
        <taxon>Actinomycetes</taxon>
        <taxon>Mycobacteriales</taxon>
        <taxon>Gordoniaceae</taxon>
        <taxon>Gordonia</taxon>
    </lineage>
</organism>
<feature type="domain" description="Transposase IS110-like N-terminal" evidence="1">
    <location>
        <begin position="4"/>
        <end position="160"/>
    </location>
</feature>
<dbReference type="InterPro" id="IPR047650">
    <property type="entry name" value="Transpos_IS110"/>
</dbReference>
<dbReference type="Pfam" id="PF02371">
    <property type="entry name" value="Transposase_20"/>
    <property type="match status" value="1"/>
</dbReference>
<dbReference type="PANTHER" id="PTHR33055:SF3">
    <property type="entry name" value="PUTATIVE TRANSPOSASE FOR IS117-RELATED"/>
    <property type="match status" value="1"/>
</dbReference>
<proteinExistence type="predicted"/>
<feature type="domain" description="Transposase IS116/IS110/IS902 C-terminal" evidence="2">
    <location>
        <begin position="273"/>
        <end position="356"/>
    </location>
</feature>